<keyword evidence="5" id="KW-0862">Zinc</keyword>
<dbReference type="RefSeq" id="WP_023606420.1">
    <property type="nucleotide sequence ID" value="NZ_AYSH01000016.1"/>
</dbReference>
<name>V6Q4X1_9ENTE</name>
<evidence type="ECO:0000256" key="6">
    <source>
        <dbReference type="ARBA" id="ARBA00023049"/>
    </source>
</evidence>
<keyword evidence="10" id="KW-1185">Reference proteome</keyword>
<dbReference type="AlphaFoldDB" id="V6Q4X1"/>
<dbReference type="InterPro" id="IPR001405">
    <property type="entry name" value="UPF0758"/>
</dbReference>
<feature type="domain" description="MPN" evidence="8">
    <location>
        <begin position="106"/>
        <end position="228"/>
    </location>
</feature>
<dbReference type="Proteomes" id="UP000018126">
    <property type="component" value="Unassembled WGS sequence"/>
</dbReference>
<dbReference type="PANTHER" id="PTHR30471">
    <property type="entry name" value="DNA REPAIR PROTEIN RADC"/>
    <property type="match status" value="1"/>
</dbReference>
<evidence type="ECO:0000256" key="3">
    <source>
        <dbReference type="ARBA" id="ARBA00022723"/>
    </source>
</evidence>
<dbReference type="CDD" id="cd08071">
    <property type="entry name" value="MPN_DUF2466"/>
    <property type="match status" value="1"/>
</dbReference>
<keyword evidence="2" id="KW-0645">Protease</keyword>
<dbReference type="InterPro" id="IPR020891">
    <property type="entry name" value="UPF0758_CS"/>
</dbReference>
<dbReference type="InterPro" id="IPR037518">
    <property type="entry name" value="MPN"/>
</dbReference>
<dbReference type="eggNOG" id="COG2003">
    <property type="taxonomic scope" value="Bacteria"/>
</dbReference>
<dbReference type="InterPro" id="IPR025657">
    <property type="entry name" value="RadC_JAB"/>
</dbReference>
<dbReference type="NCBIfam" id="NF000642">
    <property type="entry name" value="PRK00024.1"/>
    <property type="match status" value="1"/>
</dbReference>
<evidence type="ECO:0000256" key="5">
    <source>
        <dbReference type="ARBA" id="ARBA00022833"/>
    </source>
</evidence>
<reference evidence="9 10" key="1">
    <citation type="journal article" date="2013" name="Genome Announc.">
        <title>High-Quality Draft Genome Sequence of Vagococcus lutrae Strain LBD1, Isolated from the Largemouth Bass Micropterus salmoides.</title>
        <authorList>
            <person name="Lebreton F."/>
            <person name="Valentino M.D."/>
            <person name="Duncan L.B."/>
            <person name="Zeng Q."/>
            <person name="Manson McGuire A."/>
            <person name="Earl A.M."/>
            <person name="Gilmore M.S."/>
        </authorList>
    </citation>
    <scope>NUCLEOTIDE SEQUENCE [LARGE SCALE GENOMIC DNA]</scope>
    <source>
        <strain evidence="9 10">LBD1</strain>
    </source>
</reference>
<dbReference type="STRING" id="1408226.T233_01093"/>
<evidence type="ECO:0000259" key="8">
    <source>
        <dbReference type="PROSITE" id="PS50249"/>
    </source>
</evidence>
<dbReference type="SUPFAM" id="SSF47781">
    <property type="entry name" value="RuvA domain 2-like"/>
    <property type="match status" value="1"/>
</dbReference>
<dbReference type="PROSITE" id="PS50249">
    <property type="entry name" value="MPN"/>
    <property type="match status" value="1"/>
</dbReference>
<dbReference type="GO" id="GO:0008237">
    <property type="term" value="F:metallopeptidase activity"/>
    <property type="evidence" value="ECO:0007669"/>
    <property type="project" value="UniProtKB-KW"/>
</dbReference>
<dbReference type="Gene3D" id="3.40.140.10">
    <property type="entry name" value="Cytidine Deaminase, domain 2"/>
    <property type="match status" value="1"/>
</dbReference>
<dbReference type="PATRIC" id="fig|1408226.3.peg.1063"/>
<dbReference type="InterPro" id="IPR010994">
    <property type="entry name" value="RuvA_2-like"/>
</dbReference>
<keyword evidence="4" id="KW-0378">Hydrolase</keyword>
<evidence type="ECO:0000256" key="2">
    <source>
        <dbReference type="ARBA" id="ARBA00022670"/>
    </source>
</evidence>
<dbReference type="GO" id="GO:0006508">
    <property type="term" value="P:proteolysis"/>
    <property type="evidence" value="ECO:0007669"/>
    <property type="project" value="UniProtKB-KW"/>
</dbReference>
<evidence type="ECO:0000313" key="9">
    <source>
        <dbReference type="EMBL" id="EST89700.1"/>
    </source>
</evidence>
<dbReference type="Gene3D" id="1.10.150.20">
    <property type="entry name" value="5' to 3' exonuclease, C-terminal subdomain"/>
    <property type="match status" value="1"/>
</dbReference>
<accession>V6Q4X1</accession>
<keyword evidence="6" id="KW-0482">Metalloprotease</keyword>
<evidence type="ECO:0000256" key="7">
    <source>
        <dbReference type="RuleBase" id="RU003797"/>
    </source>
</evidence>
<comment type="caution">
    <text evidence="9">The sequence shown here is derived from an EMBL/GenBank/DDBJ whole genome shotgun (WGS) entry which is preliminary data.</text>
</comment>
<dbReference type="NCBIfam" id="TIGR00608">
    <property type="entry name" value="radc"/>
    <property type="match status" value="1"/>
</dbReference>
<dbReference type="EMBL" id="AYSH01000016">
    <property type="protein sequence ID" value="EST89700.1"/>
    <property type="molecule type" value="Genomic_DNA"/>
</dbReference>
<evidence type="ECO:0000313" key="10">
    <source>
        <dbReference type="Proteomes" id="UP000018126"/>
    </source>
</evidence>
<dbReference type="SUPFAM" id="SSF102712">
    <property type="entry name" value="JAB1/MPN domain"/>
    <property type="match status" value="1"/>
</dbReference>
<organism evidence="9 10">
    <name type="scientific">Vagococcus lutrae LBD1</name>
    <dbReference type="NCBI Taxonomy" id="1408226"/>
    <lineage>
        <taxon>Bacteria</taxon>
        <taxon>Bacillati</taxon>
        <taxon>Bacillota</taxon>
        <taxon>Bacilli</taxon>
        <taxon>Lactobacillales</taxon>
        <taxon>Enterococcaceae</taxon>
        <taxon>Vagococcus</taxon>
    </lineage>
</organism>
<sequence length="228" mass="25875">MIQKKQNATTFEADRPRERLLATGEQHLSTQELLAILLRTGYKEKDVMALAQDVLQSFSSLYELKRANIEELQQIKGIGQVKAIEMKAALELGKRLCEAKEPKYGQVLSSQKIGEQLMIRLKDLRQEHLIALYLNTKNDIIKQKTVFIGSLNQSIAHPREIYQEAVKCSAARIVLAHNHPSGNPQPSKQDRLLTKRVQECGEIIGIDLLDHIIVGHEGYISFREENLL</sequence>
<dbReference type="PANTHER" id="PTHR30471:SF3">
    <property type="entry name" value="UPF0758 PROTEIN YEES-RELATED"/>
    <property type="match status" value="1"/>
</dbReference>
<dbReference type="PROSITE" id="PS01302">
    <property type="entry name" value="UPF0758"/>
    <property type="match status" value="1"/>
</dbReference>
<gene>
    <name evidence="9" type="ORF">T233_01093</name>
</gene>
<dbReference type="InterPro" id="IPR046778">
    <property type="entry name" value="UPF0758_N"/>
</dbReference>
<evidence type="ECO:0000256" key="4">
    <source>
        <dbReference type="ARBA" id="ARBA00022801"/>
    </source>
</evidence>
<dbReference type="Pfam" id="PF04002">
    <property type="entry name" value="RadC"/>
    <property type="match status" value="1"/>
</dbReference>
<protein>
    <submittedName>
        <fullName evidence="9">DNA repair protein RadC</fullName>
    </submittedName>
</protein>
<proteinExistence type="inferred from homology"/>
<comment type="similarity">
    <text evidence="1 7">Belongs to the UPF0758 family.</text>
</comment>
<dbReference type="GO" id="GO:0046872">
    <property type="term" value="F:metal ion binding"/>
    <property type="evidence" value="ECO:0007669"/>
    <property type="project" value="UniProtKB-KW"/>
</dbReference>
<keyword evidence="3" id="KW-0479">Metal-binding</keyword>
<dbReference type="Pfam" id="PF20582">
    <property type="entry name" value="UPF0758_N"/>
    <property type="match status" value="1"/>
</dbReference>
<evidence type="ECO:0000256" key="1">
    <source>
        <dbReference type="ARBA" id="ARBA00010243"/>
    </source>
</evidence>